<organism evidence="1 2">
    <name type="scientific">Zalaria obscura</name>
    <dbReference type="NCBI Taxonomy" id="2024903"/>
    <lineage>
        <taxon>Eukaryota</taxon>
        <taxon>Fungi</taxon>
        <taxon>Dikarya</taxon>
        <taxon>Ascomycota</taxon>
        <taxon>Pezizomycotina</taxon>
        <taxon>Dothideomycetes</taxon>
        <taxon>Dothideomycetidae</taxon>
        <taxon>Dothideales</taxon>
        <taxon>Zalariaceae</taxon>
        <taxon>Zalaria</taxon>
    </lineage>
</organism>
<evidence type="ECO:0000313" key="2">
    <source>
        <dbReference type="Proteomes" id="UP001320706"/>
    </source>
</evidence>
<evidence type="ECO:0000313" key="1">
    <source>
        <dbReference type="EMBL" id="KAK8200716.1"/>
    </source>
</evidence>
<proteinExistence type="predicted"/>
<name>A0ACC3S7B4_9PEZI</name>
<sequence length="525" mass="56368">MSDWTGTLSLPSGESIKDVHITTITRAPFQLPATAALRFLSIVDTSRVPLHIALGPKLEVWTTSTDTEDWFSNLLLSGGEEKGLAEDHNEEQSSWWDAARIESPLGILAAVENDQRLQVQEVQPRITEILFYAARKPAPSSCPPTPPRSSPARATDAAQEPSFQLTALALSSELLYTRSEDLTPPPSPSPSSSPTCFTFLPPSFPEPVHTLAARSTKRKSLHDTFEEAAAQRKRAKQHGGSSVAAAAASAQPQPKDRRTVSGSHLVDSAVADASGAASKQASVPLQTRPLSRSPSLSGSRPPTRRIPLAAADGKQRSSLSRVESISSASALTNTGDAAIEAKNRDVISRLVMAGMRLYGLSQSKSRKSRRPSVAASLASQSQLLRSSPAAEEVEQRAVEEDKAKDEAYKLIYHQTFKGAVFAFRQHIGTQTLQPYTEVLRETVDKLLGLFCNDPLANGLGGMAAVAESERVTPGGRKAFGVDVGGAEEESPFARPIGDGEGQGEHTPTWRRKGKEKEKDVGTSRV</sequence>
<protein>
    <submittedName>
        <fullName evidence="1">Uncharacterized protein</fullName>
    </submittedName>
</protein>
<comment type="caution">
    <text evidence="1">The sequence shown here is derived from an EMBL/GenBank/DDBJ whole genome shotgun (WGS) entry which is preliminary data.</text>
</comment>
<gene>
    <name evidence="1" type="ORF">M8818_006031</name>
</gene>
<keyword evidence="2" id="KW-1185">Reference proteome</keyword>
<dbReference type="EMBL" id="JAMKPW020000038">
    <property type="protein sequence ID" value="KAK8200716.1"/>
    <property type="molecule type" value="Genomic_DNA"/>
</dbReference>
<reference evidence="1" key="1">
    <citation type="submission" date="2024-02" db="EMBL/GenBank/DDBJ databases">
        <title>Metagenome Assembled Genome of Zalaria obscura JY119.</title>
        <authorList>
            <person name="Vighnesh L."/>
            <person name="Jagadeeshwari U."/>
            <person name="Venkata Ramana C."/>
            <person name="Sasikala C."/>
        </authorList>
    </citation>
    <scope>NUCLEOTIDE SEQUENCE</scope>
    <source>
        <strain evidence="1">JY119</strain>
    </source>
</reference>
<accession>A0ACC3S7B4</accession>
<dbReference type="Proteomes" id="UP001320706">
    <property type="component" value="Unassembled WGS sequence"/>
</dbReference>